<dbReference type="InParanoid" id="A0A5Q0BL34"/>
<dbReference type="Gene3D" id="1.10.10.60">
    <property type="entry name" value="Homeodomain-like"/>
    <property type="match status" value="1"/>
</dbReference>
<name>A0A5Q0BL34_9GAMM</name>
<organism evidence="4 5">
    <name type="scientific">Candidatus Methylospira mobilis</name>
    <dbReference type="NCBI Taxonomy" id="1808979"/>
    <lineage>
        <taxon>Bacteria</taxon>
        <taxon>Pseudomonadati</taxon>
        <taxon>Pseudomonadota</taxon>
        <taxon>Gammaproteobacteria</taxon>
        <taxon>Methylococcales</taxon>
        <taxon>Methylococcaceae</taxon>
        <taxon>Candidatus Methylospira</taxon>
    </lineage>
</organism>
<accession>A0A5Q0BL34</accession>
<dbReference type="PANTHER" id="PTHR43130">
    <property type="entry name" value="ARAC-FAMILY TRANSCRIPTIONAL REGULATOR"/>
    <property type="match status" value="1"/>
</dbReference>
<dbReference type="GO" id="GO:0043565">
    <property type="term" value="F:sequence-specific DNA binding"/>
    <property type="evidence" value="ECO:0007669"/>
    <property type="project" value="InterPro"/>
</dbReference>
<dbReference type="InterPro" id="IPR029062">
    <property type="entry name" value="Class_I_gatase-like"/>
</dbReference>
<dbReference type="EMBL" id="CP044205">
    <property type="protein sequence ID" value="QFY44309.1"/>
    <property type="molecule type" value="Genomic_DNA"/>
</dbReference>
<evidence type="ECO:0000256" key="2">
    <source>
        <dbReference type="ARBA" id="ARBA00023163"/>
    </source>
</evidence>
<dbReference type="AlphaFoldDB" id="A0A5Q0BL34"/>
<keyword evidence="1" id="KW-0805">Transcription regulation</keyword>
<gene>
    <name evidence="4" type="ORF">F6R98_18110</name>
</gene>
<dbReference type="PROSITE" id="PS01124">
    <property type="entry name" value="HTH_ARAC_FAMILY_2"/>
    <property type="match status" value="1"/>
</dbReference>
<dbReference type="SUPFAM" id="SSF52317">
    <property type="entry name" value="Class I glutamine amidotransferase-like"/>
    <property type="match status" value="1"/>
</dbReference>
<dbReference type="Gene3D" id="3.40.50.880">
    <property type="match status" value="1"/>
</dbReference>
<proteinExistence type="predicted"/>
<dbReference type="KEGG" id="mmob:F6R98_18110"/>
<protein>
    <submittedName>
        <fullName evidence="4">GlxA family transcriptional regulator</fullName>
    </submittedName>
</protein>
<dbReference type="InterPro" id="IPR018060">
    <property type="entry name" value="HTH_AraC"/>
</dbReference>
<dbReference type="RefSeq" id="WP_153250277.1">
    <property type="nucleotide sequence ID" value="NZ_CP044205.1"/>
</dbReference>
<evidence type="ECO:0000313" key="4">
    <source>
        <dbReference type="EMBL" id="QFY44309.1"/>
    </source>
</evidence>
<dbReference type="CDD" id="cd03137">
    <property type="entry name" value="GATase1_AraC_1"/>
    <property type="match status" value="1"/>
</dbReference>
<dbReference type="Pfam" id="PF12833">
    <property type="entry name" value="HTH_18"/>
    <property type="match status" value="1"/>
</dbReference>
<keyword evidence="5" id="KW-1185">Reference proteome</keyword>
<evidence type="ECO:0000313" key="5">
    <source>
        <dbReference type="Proteomes" id="UP000325755"/>
    </source>
</evidence>
<sequence length="321" mass="35023">MKRKIIFFVYPEFESLDLTGPCAAFNLANELSGAGYGINVVSATGGPITARAGLSIESCKLTEGYESAGTILVVGGPTAHLVELDADTKELFAENSRHTANRVGSVCTGTFLLAAAGLLNGKRVTTHWRYAGLLQTQYPMVQVDVDRIFIKDGNIWTSAGMTAGIDLALTLIENDFGADLAKNIAREMVVYHRRLGGQSQYSAMLDMTPPSGRIRDVMCYAREHLGEPLSVNQLADVACLSLRQFNRNFLKATGVTPAKAIERLRLDVARPKIEETSESLEKIAKDVGFGTAEKMCRSCLNVFGRTPQELRRTTRKQVSLN</sequence>
<evidence type="ECO:0000256" key="1">
    <source>
        <dbReference type="ARBA" id="ARBA00023015"/>
    </source>
</evidence>
<dbReference type="SMART" id="SM00342">
    <property type="entry name" value="HTH_ARAC"/>
    <property type="match status" value="1"/>
</dbReference>
<dbReference type="Pfam" id="PF01965">
    <property type="entry name" value="DJ-1_PfpI"/>
    <property type="match status" value="1"/>
</dbReference>
<evidence type="ECO:0000259" key="3">
    <source>
        <dbReference type="PROSITE" id="PS01124"/>
    </source>
</evidence>
<dbReference type="InterPro" id="IPR052158">
    <property type="entry name" value="INH-QAR"/>
</dbReference>
<dbReference type="InterPro" id="IPR002818">
    <property type="entry name" value="DJ-1/PfpI"/>
</dbReference>
<keyword evidence="2" id="KW-0804">Transcription</keyword>
<feature type="domain" description="HTH araC/xylS-type" evidence="3">
    <location>
        <begin position="215"/>
        <end position="313"/>
    </location>
</feature>
<dbReference type="GO" id="GO:0003700">
    <property type="term" value="F:DNA-binding transcription factor activity"/>
    <property type="evidence" value="ECO:0007669"/>
    <property type="project" value="InterPro"/>
</dbReference>
<dbReference type="Proteomes" id="UP000325755">
    <property type="component" value="Chromosome"/>
</dbReference>
<reference evidence="4 5" key="1">
    <citation type="submission" date="2019-09" db="EMBL/GenBank/DDBJ databases">
        <title>Ecophysiology of the spiral-shaped methanotroph Methylospira mobilis as revealed by the complete genome sequence.</title>
        <authorList>
            <person name="Oshkin I.Y."/>
            <person name="Dedysh S.N."/>
            <person name="Miroshnikov K."/>
            <person name="Danilova O.V."/>
            <person name="Hakobyan A."/>
            <person name="Liesack W."/>
        </authorList>
    </citation>
    <scope>NUCLEOTIDE SEQUENCE [LARGE SCALE GENOMIC DNA]</scope>
    <source>
        <strain evidence="4 5">Shm1</strain>
    </source>
</reference>
<dbReference type="InterPro" id="IPR009057">
    <property type="entry name" value="Homeodomain-like_sf"/>
</dbReference>
<dbReference type="PANTHER" id="PTHR43130:SF3">
    <property type="entry name" value="HTH-TYPE TRANSCRIPTIONAL REGULATOR RV1931C"/>
    <property type="match status" value="1"/>
</dbReference>
<dbReference type="OrthoDB" id="9803764at2"/>
<dbReference type="SUPFAM" id="SSF46689">
    <property type="entry name" value="Homeodomain-like"/>
    <property type="match status" value="2"/>
</dbReference>